<feature type="region of interest" description="Disordered" evidence="1">
    <location>
        <begin position="11"/>
        <end position="40"/>
    </location>
</feature>
<evidence type="ECO:0000256" key="1">
    <source>
        <dbReference type="SAM" id="MobiDB-lite"/>
    </source>
</evidence>
<dbReference type="Proteomes" id="UP000288178">
    <property type="component" value="Unassembled WGS sequence"/>
</dbReference>
<evidence type="ECO:0000256" key="2">
    <source>
        <dbReference type="SAM" id="Phobius"/>
    </source>
</evidence>
<organism evidence="4 5">
    <name type="scientific">Rubrivivax albus</name>
    <dbReference type="NCBI Taxonomy" id="2499835"/>
    <lineage>
        <taxon>Bacteria</taxon>
        <taxon>Pseudomonadati</taxon>
        <taxon>Pseudomonadota</taxon>
        <taxon>Betaproteobacteria</taxon>
        <taxon>Burkholderiales</taxon>
        <taxon>Sphaerotilaceae</taxon>
        <taxon>Rubrivivax</taxon>
    </lineage>
</organism>
<dbReference type="RefSeq" id="WP_128197529.1">
    <property type="nucleotide sequence ID" value="NZ_SACT01000002.1"/>
</dbReference>
<proteinExistence type="predicted"/>
<evidence type="ECO:0000259" key="3">
    <source>
        <dbReference type="Pfam" id="PF16537"/>
    </source>
</evidence>
<feature type="transmembrane region" description="Helical" evidence="2">
    <location>
        <begin position="47"/>
        <end position="68"/>
    </location>
</feature>
<dbReference type="Pfam" id="PF16537">
    <property type="entry name" value="T2SSB"/>
    <property type="match status" value="1"/>
</dbReference>
<dbReference type="AlphaFoldDB" id="A0A437JXI0"/>
<dbReference type="GO" id="GO:0015627">
    <property type="term" value="C:type II protein secretion system complex"/>
    <property type="evidence" value="ECO:0007669"/>
    <property type="project" value="InterPro"/>
</dbReference>
<keyword evidence="2" id="KW-1133">Transmembrane helix</keyword>
<keyword evidence="2" id="KW-0472">Membrane</keyword>
<dbReference type="OrthoDB" id="5432325at2"/>
<feature type="domain" description="Type II secretion system protein GspB C-terminal" evidence="3">
    <location>
        <begin position="138"/>
        <end position="194"/>
    </location>
</feature>
<evidence type="ECO:0000313" key="5">
    <source>
        <dbReference type="Proteomes" id="UP000288178"/>
    </source>
</evidence>
<keyword evidence="5" id="KW-1185">Reference proteome</keyword>
<sequence length="202" mass="20983">MSYVLDALRRAESERQRGQVPHLHAPAGADMATPPEVGAASRPGARAAAWTMLALVLAAVATGAWWWFGPVSPPPAAATATPDALALPAADPNARSVVTPPARAAVAVPPPVALPEPAPVRRSTTATPAVAPPRPAMPAMSFGGAFDSPDPRARMLIINGQVWREGDEPVPGWVLERIGLHQARFSVQGRSVEVVYAAGPGR</sequence>
<comment type="caution">
    <text evidence="4">The sequence shown here is derived from an EMBL/GenBank/DDBJ whole genome shotgun (WGS) entry which is preliminary data.</text>
</comment>
<evidence type="ECO:0000313" key="4">
    <source>
        <dbReference type="EMBL" id="RVT52339.1"/>
    </source>
</evidence>
<protein>
    <recommendedName>
        <fullName evidence="3">Type II secretion system protein GspB C-terminal domain-containing protein</fullName>
    </recommendedName>
</protein>
<gene>
    <name evidence="4" type="ORF">ENE75_07810</name>
</gene>
<name>A0A437JXI0_9BURK</name>
<accession>A0A437JXI0</accession>
<dbReference type="InterPro" id="IPR032389">
    <property type="entry name" value="GspB_C"/>
</dbReference>
<dbReference type="EMBL" id="SACT01000002">
    <property type="protein sequence ID" value="RVT52339.1"/>
    <property type="molecule type" value="Genomic_DNA"/>
</dbReference>
<reference evidence="4 5" key="1">
    <citation type="submission" date="2019-01" db="EMBL/GenBank/DDBJ databases">
        <authorList>
            <person name="Chen W.-M."/>
        </authorList>
    </citation>
    <scope>NUCLEOTIDE SEQUENCE [LARGE SCALE GENOMIC DNA]</scope>
    <source>
        <strain evidence="4 5">ICH-3</strain>
    </source>
</reference>
<keyword evidence="2" id="KW-0812">Transmembrane</keyword>